<evidence type="ECO:0000313" key="2">
    <source>
        <dbReference type="EMBL" id="QED28358.1"/>
    </source>
</evidence>
<dbReference type="OrthoDB" id="5498296at2"/>
<protein>
    <submittedName>
        <fullName evidence="2">Uncharacterized protein</fullName>
    </submittedName>
</protein>
<evidence type="ECO:0000256" key="1">
    <source>
        <dbReference type="SAM" id="MobiDB-lite"/>
    </source>
</evidence>
<organism evidence="2 3">
    <name type="scientific">Microvenator marinus</name>
    <dbReference type="NCBI Taxonomy" id="2600177"/>
    <lineage>
        <taxon>Bacteria</taxon>
        <taxon>Deltaproteobacteria</taxon>
        <taxon>Bradymonadales</taxon>
        <taxon>Microvenatoraceae</taxon>
        <taxon>Microvenator</taxon>
    </lineage>
</organism>
<evidence type="ECO:0000313" key="3">
    <source>
        <dbReference type="Proteomes" id="UP000321595"/>
    </source>
</evidence>
<gene>
    <name evidence="2" type="ORF">FRD01_14180</name>
</gene>
<feature type="compositionally biased region" description="Polar residues" evidence="1">
    <location>
        <begin position="229"/>
        <end position="239"/>
    </location>
</feature>
<accession>A0A5B8XTX3</accession>
<dbReference type="NCBIfam" id="NF041621">
    <property type="entry name" value="MXAN_5187_C_dom"/>
    <property type="match status" value="1"/>
</dbReference>
<reference evidence="2 3" key="1">
    <citation type="submission" date="2019-08" db="EMBL/GenBank/DDBJ databases">
        <authorList>
            <person name="Liang Q."/>
        </authorList>
    </citation>
    <scope>NUCLEOTIDE SEQUENCE [LARGE SCALE GENOMIC DNA]</scope>
    <source>
        <strain evidence="2 3">V1718</strain>
    </source>
</reference>
<keyword evidence="3" id="KW-1185">Reference proteome</keyword>
<feature type="region of interest" description="Disordered" evidence="1">
    <location>
        <begin position="145"/>
        <end position="172"/>
    </location>
</feature>
<feature type="region of interest" description="Disordered" evidence="1">
    <location>
        <begin position="187"/>
        <end position="272"/>
    </location>
</feature>
<dbReference type="EMBL" id="CP042467">
    <property type="protein sequence ID" value="QED28358.1"/>
    <property type="molecule type" value="Genomic_DNA"/>
</dbReference>
<dbReference type="RefSeq" id="WP_146960711.1">
    <property type="nucleotide sequence ID" value="NZ_CP042467.1"/>
</dbReference>
<proteinExistence type="predicted"/>
<dbReference type="KEGG" id="bbae:FRD01_14180"/>
<dbReference type="AlphaFoldDB" id="A0A5B8XTX3"/>
<sequence>MAKEALNQGEIETLLNELETKMNRLRTVYEQYFMGIERTPPTTLRKEVFRIVQRMENVYIRNTAQKFRLRSLVQRFNSYKSYWGRVERQIEEGTYQRDINRANRRQMRQRPQAEENGLPVLELDLEMDVDLEEIQAEMDELDAAGAFDSHVKRSPREPQMPKPAEMSDEEKEAIKRRKLAELRAQLMGGDGDAPAPAPTPAPQRAQPQAEPAEEMDERAAKLARLKSRLGTQNRAQPVPQSTPPSGPHRVIERPTQRVIERPSTDPSEDKAKRVYNELIETKKKLNESTAGLSYETVKKSIDAQTQQLKESRGAKDVDFKVVVKDGKAFLKPQTK</sequence>
<dbReference type="Proteomes" id="UP000321595">
    <property type="component" value="Chromosome"/>
</dbReference>
<name>A0A5B8XTX3_9DELT</name>
<feature type="compositionally biased region" description="Basic and acidic residues" evidence="1">
    <location>
        <begin position="249"/>
        <end position="272"/>
    </location>
</feature>